<dbReference type="InterPro" id="IPR015424">
    <property type="entry name" value="PyrdxlP-dep_Trfase"/>
</dbReference>
<dbReference type="InterPro" id="IPR015421">
    <property type="entry name" value="PyrdxlP-dep_Trfase_major"/>
</dbReference>
<feature type="compositionally biased region" description="Low complexity" evidence="1">
    <location>
        <begin position="31"/>
        <end position="44"/>
    </location>
</feature>
<reference evidence="4 5" key="1">
    <citation type="submission" date="2015-12" db="EMBL/GenBank/DDBJ databases">
        <title>The genome of Folsomia candida.</title>
        <authorList>
            <person name="Faddeeva A."/>
            <person name="Derks M.F."/>
            <person name="Anvar Y."/>
            <person name="Smit S."/>
            <person name="Van Straalen N."/>
            <person name="Roelofs D."/>
        </authorList>
    </citation>
    <scope>NUCLEOTIDE SEQUENCE [LARGE SCALE GENOMIC DNA]</scope>
    <source>
        <strain evidence="4 5">VU population</strain>
        <tissue evidence="4">Whole body</tissue>
    </source>
</reference>
<dbReference type="InterPro" id="IPR011063">
    <property type="entry name" value="TilS/TtcA_N"/>
</dbReference>
<evidence type="ECO:0000313" key="5">
    <source>
        <dbReference type="Proteomes" id="UP000198287"/>
    </source>
</evidence>
<dbReference type="STRING" id="158441.A0A226DJZ4"/>
<feature type="region of interest" description="Disordered" evidence="1">
    <location>
        <begin position="21"/>
        <end position="47"/>
    </location>
</feature>
<evidence type="ECO:0000259" key="2">
    <source>
        <dbReference type="Pfam" id="PF00266"/>
    </source>
</evidence>
<feature type="domain" description="tRNA(Ile)-lysidine/2-thiocytidine synthase N-terminal" evidence="3">
    <location>
        <begin position="1219"/>
        <end position="1386"/>
    </location>
</feature>
<proteinExistence type="predicted"/>
<feature type="domain" description="Aminotransferase class V" evidence="2">
    <location>
        <begin position="88"/>
        <end position="470"/>
    </location>
</feature>
<name>A0A226DJZ4_FOLCA</name>
<comment type="caution">
    <text evidence="4">The sequence shown here is derived from an EMBL/GenBank/DDBJ whole genome shotgun (WGS) entry which is preliminary data.</text>
</comment>
<dbReference type="Pfam" id="PF01171">
    <property type="entry name" value="ATP_bind_3"/>
    <property type="match status" value="1"/>
</dbReference>
<keyword evidence="5" id="KW-1185">Reference proteome</keyword>
<dbReference type="InterPro" id="IPR000192">
    <property type="entry name" value="Aminotrans_V_dom"/>
</dbReference>
<dbReference type="Gene3D" id="3.40.50.620">
    <property type="entry name" value="HUPs"/>
    <property type="match status" value="1"/>
</dbReference>
<dbReference type="PANTHER" id="PTHR43686:SF1">
    <property type="entry name" value="AMINOTRAN_5 DOMAIN-CONTAINING PROTEIN"/>
    <property type="match status" value="1"/>
</dbReference>
<evidence type="ECO:0000313" key="4">
    <source>
        <dbReference type="EMBL" id="OXA45509.1"/>
    </source>
</evidence>
<dbReference type="EMBL" id="LNIX01000017">
    <property type="protein sequence ID" value="OXA45509.1"/>
    <property type="molecule type" value="Genomic_DNA"/>
</dbReference>
<feature type="region of interest" description="Disordered" evidence="1">
    <location>
        <begin position="1144"/>
        <end position="1169"/>
    </location>
</feature>
<evidence type="ECO:0000256" key="1">
    <source>
        <dbReference type="SAM" id="MobiDB-lite"/>
    </source>
</evidence>
<dbReference type="PANTHER" id="PTHR43686">
    <property type="entry name" value="SULFURTRANSFERASE-RELATED"/>
    <property type="match status" value="1"/>
</dbReference>
<dbReference type="GO" id="GO:0016740">
    <property type="term" value="F:transferase activity"/>
    <property type="evidence" value="ECO:0007669"/>
    <property type="project" value="UniProtKB-ARBA"/>
</dbReference>
<dbReference type="CDD" id="cd24138">
    <property type="entry name" value="TtcA-like"/>
    <property type="match status" value="1"/>
</dbReference>
<dbReference type="Pfam" id="PF00266">
    <property type="entry name" value="Aminotran_5"/>
    <property type="match status" value="1"/>
</dbReference>
<dbReference type="Proteomes" id="UP000198287">
    <property type="component" value="Unassembled WGS sequence"/>
</dbReference>
<sequence length="1468" mass="162233">MSCKQFGNRKFYQIPDSASSPEICGGGGDESSSTTMSNNSSTVKNSKKYRSKNALFRGSTRELVEMVDRNIIGRETVFQGPFGPRRSVYLDHTASGQPLRCIEDFVRDVVLPYYGNTHTTSTITSSQTTMFRQEAKDIVRNSVGASEHDVVIFCGFGCTGAVHKLVQAVMGENNKKRPPPVVFVGPFEHHSSFIPWKDAGAKSDNQFLFEQVVCIPESTNGILDVDVLEEKLQEAVAEKLEGRLLIGNFSVASNITGCLTDDVAVTVLMHKYGGLAFWDYSAAAPHVKIAMNPVVLDHNKEGMGKKDAIFFSGHKFIGGPQTPGVLVAKKSIFDSSLPNGGGGGSVFFVTQDSHRYLQNTEYREEGGTPAIVESIRLGLVFRLKDTIGSHSIIYREAVFTKKILSEWAKFEEIKILGSKTEPRLGIISFLIEHLASGYYLHHNFVVALLNDLFGIQSRGGCACAGPYGQSLLGIDSTLARKYEDLLLEDSRLDRVHLRRDLYMEGSNYEVFRPGFVRVSVPFHASTQDVEYLIEAVQLIARHGYKLLPLYNCNPETGEFHHHANHIFHHRKWLSWGTFDAEGIRYKERTRNNSEDYPNFKDCLQQAKTLFDNAYDLCKRRKLADQSLLYNETSAANLRWFILPSEAMPIVDPSGGGGGTSNTLKSPKPFTPKVYKERETRETNYLEGSVPSQIMQSSWYDEQINLNSLPHATIDLDSAELGDGTTSVNNHYLPSSVDYEDSEENELLVSAAYLGTTVTGPSICFAMGESKTVYESDVKIRRTATNRAAAPEMESHATQTPSSSLCATLTQTAEDANCSIPQSQQMISSIPINGQVVAGSEINNYYNTTPNTAPLSYNSIGQPDPTVFSFPHNNQGTITTSPLMINNNHLMYGDGINNYHVNSNTSYSPIPPTSMTPLPYDAPQQQFVNMNGNVVDSTIYHQSPIVVGSPIPPSSLPVPCNSPCFQNFQSQHSLDSQYNSAPECFSNNNISSPAMSASPIPYQTCTDSLGVYTPVMSPQQNYGSNNGTPLFSPTVGSIIPMKPLSATPPSSEPSVSEQIVQNAMRRVTDQIASELKSEIRGLVSQVEQGIENGLRERANSFTFKDRKIESLKRRTRTLSGQSISNALDKQHDLEVKKKVDVEEKVVNSDSGVEEEGKSDKKSSSSCVTCNPTAHAASEEKMVKSMVEGSKSSKWHCPPKNVFKPALEAFREYSMIKNGDKVLVCLSGGKDSLSLLHCMRQAQYVLAKEGIKFSFGAITVDPKHPGFNPRPLIPYLKLLDVPYFYEEQAIMDAAMDKGTVSSICSYCSRMKRGRIYATARANGYNVLAFGQHLDDLAESFMMSVFHNGLLRTMKASYTNKDGDLRIIRPFVYVREKSLREFAESRGLPIIPENCPACFEAPTERHRIKQLLAHQEILFPKLFLSLRTAIKPLMAINRTGVESKAKSTSYLDNAESGNDEDVFGPCGTDGN</sequence>
<dbReference type="SUPFAM" id="SSF53383">
    <property type="entry name" value="PLP-dependent transferases"/>
    <property type="match status" value="1"/>
</dbReference>
<accession>A0A226DJZ4</accession>
<dbReference type="SUPFAM" id="SSF52402">
    <property type="entry name" value="Adenine nucleotide alpha hydrolases-like"/>
    <property type="match status" value="1"/>
</dbReference>
<dbReference type="OMA" id="CACAGRY"/>
<protein>
    <submittedName>
        <fullName evidence="4">tRNA 2-thiocytidine biosynthesis protein TtcA</fullName>
    </submittedName>
</protein>
<dbReference type="InterPro" id="IPR014729">
    <property type="entry name" value="Rossmann-like_a/b/a_fold"/>
</dbReference>
<dbReference type="Gene3D" id="3.40.640.10">
    <property type="entry name" value="Type I PLP-dependent aspartate aminotransferase-like (Major domain)"/>
    <property type="match status" value="1"/>
</dbReference>
<gene>
    <name evidence="4" type="ORF">Fcan01_19620</name>
</gene>
<dbReference type="OrthoDB" id="420046at2759"/>
<feature type="region of interest" description="Disordered" evidence="1">
    <location>
        <begin position="1448"/>
        <end position="1468"/>
    </location>
</feature>
<dbReference type="Gene3D" id="3.90.1150.10">
    <property type="entry name" value="Aspartate Aminotransferase, domain 1"/>
    <property type="match status" value="1"/>
</dbReference>
<evidence type="ECO:0000259" key="3">
    <source>
        <dbReference type="Pfam" id="PF01171"/>
    </source>
</evidence>
<dbReference type="InterPro" id="IPR015422">
    <property type="entry name" value="PyrdxlP-dep_Trfase_small"/>
</dbReference>
<organism evidence="4 5">
    <name type="scientific">Folsomia candida</name>
    <name type="common">Springtail</name>
    <dbReference type="NCBI Taxonomy" id="158441"/>
    <lineage>
        <taxon>Eukaryota</taxon>
        <taxon>Metazoa</taxon>
        <taxon>Ecdysozoa</taxon>
        <taxon>Arthropoda</taxon>
        <taxon>Hexapoda</taxon>
        <taxon>Collembola</taxon>
        <taxon>Entomobryomorpha</taxon>
        <taxon>Isotomoidea</taxon>
        <taxon>Isotomidae</taxon>
        <taxon>Proisotominae</taxon>
        <taxon>Folsomia</taxon>
    </lineage>
</organism>